<dbReference type="InterPro" id="IPR020855">
    <property type="entry name" value="Ureohydrolase_Mn_BS"/>
</dbReference>
<dbReference type="InterPro" id="IPR023696">
    <property type="entry name" value="Ureohydrolase_dom_sf"/>
</dbReference>
<dbReference type="RefSeq" id="WP_102608442.1">
    <property type="nucleotide sequence ID" value="NZ_CADIKD010000004.1"/>
</dbReference>
<feature type="binding site" evidence="4">
    <location>
        <position position="163"/>
    </location>
    <ligand>
        <name>Mn(2+)</name>
        <dbReference type="ChEBI" id="CHEBI:29035"/>
        <label>1</label>
    </ligand>
</feature>
<dbReference type="PROSITE" id="PS01053">
    <property type="entry name" value="ARGINASE_1"/>
    <property type="match status" value="1"/>
</dbReference>
<dbReference type="EMBL" id="PNYB01000002">
    <property type="protein sequence ID" value="PMS27793.1"/>
    <property type="molecule type" value="Genomic_DNA"/>
</dbReference>
<dbReference type="PIRSF" id="PIRSF036979">
    <property type="entry name" value="Arginase"/>
    <property type="match status" value="1"/>
</dbReference>
<feature type="binding site" evidence="4">
    <location>
        <position position="135"/>
    </location>
    <ligand>
        <name>Mn(2+)</name>
        <dbReference type="ChEBI" id="CHEBI:29035"/>
        <label>1</label>
    </ligand>
</feature>
<dbReference type="Pfam" id="PF00491">
    <property type="entry name" value="Arginase"/>
    <property type="match status" value="1"/>
</dbReference>
<dbReference type="NCBIfam" id="TIGR01230">
    <property type="entry name" value="agmatinase"/>
    <property type="match status" value="1"/>
</dbReference>
<reference evidence="6 7" key="1">
    <citation type="submission" date="2018-01" db="EMBL/GenBank/DDBJ databases">
        <title>Whole genome analyses suggest that Burkholderia sensu lato contains two further novel genera in the rhizoxinica-symbiotica group Mycetohabitans gen. nov., and Trinickia gen. nov.: implications for the evolution of diazotrophy and nodulation in the Burkholderiaceae.</title>
        <authorList>
            <person name="Estrada-de los Santos P."/>
            <person name="Palmer M."/>
            <person name="Chavez-Ramirez B."/>
            <person name="Beukes C."/>
            <person name="Steenkamp E.T."/>
            <person name="Hirsch A.M."/>
            <person name="Manyaka P."/>
            <person name="Maluk M."/>
            <person name="Lafos M."/>
            <person name="Crook M."/>
            <person name="Gross E."/>
            <person name="Simon M.F."/>
            <person name="Bueno dos Reis Junior F."/>
            <person name="Poole P.S."/>
            <person name="Venter S.N."/>
            <person name="James E.K."/>
        </authorList>
    </citation>
    <scope>NUCLEOTIDE SEQUENCE [LARGE SCALE GENOMIC DNA]</scope>
    <source>
        <strain evidence="6 7">GP25-8</strain>
    </source>
</reference>
<dbReference type="NCBIfam" id="NF002564">
    <property type="entry name" value="PRK02190.1"/>
    <property type="match status" value="1"/>
</dbReference>
<dbReference type="GO" id="GO:0008783">
    <property type="term" value="F:agmatinase activity"/>
    <property type="evidence" value="ECO:0007669"/>
    <property type="project" value="TreeGrafter"/>
</dbReference>
<dbReference type="AlphaFoldDB" id="A0A2N7WEI5"/>
<dbReference type="PANTHER" id="PTHR11358">
    <property type="entry name" value="ARGINASE/AGMATINASE"/>
    <property type="match status" value="1"/>
</dbReference>
<dbReference type="InterPro" id="IPR006035">
    <property type="entry name" value="Ureohydrolase"/>
</dbReference>
<dbReference type="GO" id="GO:0033389">
    <property type="term" value="P:putrescine biosynthetic process from arginine, via agmatine"/>
    <property type="evidence" value="ECO:0007669"/>
    <property type="project" value="TreeGrafter"/>
</dbReference>
<evidence type="ECO:0000256" key="2">
    <source>
        <dbReference type="ARBA" id="ARBA00022723"/>
    </source>
</evidence>
<evidence type="ECO:0000256" key="4">
    <source>
        <dbReference type="PIRSR" id="PIRSR036979-1"/>
    </source>
</evidence>
<evidence type="ECO:0000256" key="1">
    <source>
        <dbReference type="ARBA" id="ARBA00009227"/>
    </source>
</evidence>
<evidence type="ECO:0000313" key="7">
    <source>
        <dbReference type="Proteomes" id="UP000235347"/>
    </source>
</evidence>
<evidence type="ECO:0000256" key="5">
    <source>
        <dbReference type="RuleBase" id="RU003684"/>
    </source>
</evidence>
<feature type="binding site" evidence="4">
    <location>
        <position position="159"/>
    </location>
    <ligand>
        <name>Mn(2+)</name>
        <dbReference type="ChEBI" id="CHEBI:29035"/>
        <label>1</label>
    </ligand>
</feature>
<keyword evidence="4" id="KW-0464">Manganese</keyword>
<feature type="binding site" evidence="4">
    <location>
        <position position="161"/>
    </location>
    <ligand>
        <name>Mn(2+)</name>
        <dbReference type="ChEBI" id="CHEBI:29035"/>
        <label>1</label>
    </ligand>
</feature>
<feature type="binding site" evidence="4">
    <location>
        <position position="244"/>
    </location>
    <ligand>
        <name>Mn(2+)</name>
        <dbReference type="ChEBI" id="CHEBI:29035"/>
        <label>1</label>
    </ligand>
</feature>
<keyword evidence="2 4" id="KW-0479">Metal-binding</keyword>
<dbReference type="PROSITE" id="PS51409">
    <property type="entry name" value="ARGINASE_2"/>
    <property type="match status" value="1"/>
</dbReference>
<sequence length="328" mass="35708">MTEHLRGDGAVLRQSLYGSSVERTYAGVLSFMRRRYTRELAGVDVALSGIPLDLATTFRSGARFGPSAVRAASVQLAELKPYPWGFDPFDDLAVIDYGDCWFDGHRPATIKPAIIEHARTILRSDARMLTLGGDHFVTYPLLIAHAEKYGAPLSLIHFDAHCDTWPDDEPDSLNHGTMFYKAIKEGLIDPSSSVQIGIRTWNDDFMGMHLLDAPWIHEHGARAAIDRIVDIVGARRAYLTFDIDCLDPAFAPGTGTPVAGGLSSAQALAIVRGLDALDIVGADVVEVAPAYDHADITAIAAAHVACDLLCLWRQRKVRGQPAAQSPHK</sequence>
<evidence type="ECO:0000256" key="3">
    <source>
        <dbReference type="ARBA" id="ARBA00022801"/>
    </source>
</evidence>
<gene>
    <name evidence="6" type="primary">speB</name>
    <name evidence="6" type="ORF">C0Z19_03805</name>
</gene>
<name>A0A2N7WEI5_9BURK</name>
<comment type="cofactor">
    <cofactor evidence="4">
        <name>Mn(2+)</name>
        <dbReference type="ChEBI" id="CHEBI:29035"/>
    </cofactor>
    <text evidence="4">Binds 2 manganese ions per subunit.</text>
</comment>
<evidence type="ECO:0000313" key="6">
    <source>
        <dbReference type="EMBL" id="PMS27793.1"/>
    </source>
</evidence>
<accession>A0A2N7WEI5</accession>
<feature type="binding site" evidence="4">
    <location>
        <position position="242"/>
    </location>
    <ligand>
        <name>Mn(2+)</name>
        <dbReference type="ChEBI" id="CHEBI:29035"/>
        <label>1</label>
    </ligand>
</feature>
<comment type="similarity">
    <text evidence="1">Belongs to the arginase family. Agmatinase subfamily.</text>
</comment>
<dbReference type="Proteomes" id="UP000235347">
    <property type="component" value="Unassembled WGS sequence"/>
</dbReference>
<dbReference type="PANTHER" id="PTHR11358:SF26">
    <property type="entry name" value="GUANIDINO ACID HYDROLASE, MITOCHONDRIAL"/>
    <property type="match status" value="1"/>
</dbReference>
<dbReference type="Gene3D" id="3.40.800.10">
    <property type="entry name" value="Ureohydrolase domain"/>
    <property type="match status" value="1"/>
</dbReference>
<protein>
    <submittedName>
        <fullName evidence="6">Agmatinase</fullName>
    </submittedName>
</protein>
<dbReference type="SUPFAM" id="SSF52768">
    <property type="entry name" value="Arginase/deacetylase"/>
    <property type="match status" value="1"/>
</dbReference>
<comment type="caution">
    <text evidence="6">The sequence shown here is derived from an EMBL/GenBank/DDBJ whole genome shotgun (WGS) entry which is preliminary data.</text>
</comment>
<dbReference type="InterPro" id="IPR005925">
    <property type="entry name" value="Agmatinase-rel"/>
</dbReference>
<organism evidence="6 7">
    <name type="scientific">Trinickia soli</name>
    <dbReference type="NCBI Taxonomy" id="380675"/>
    <lineage>
        <taxon>Bacteria</taxon>
        <taxon>Pseudomonadati</taxon>
        <taxon>Pseudomonadota</taxon>
        <taxon>Betaproteobacteria</taxon>
        <taxon>Burkholderiales</taxon>
        <taxon>Burkholderiaceae</taxon>
        <taxon>Trinickia</taxon>
    </lineage>
</organism>
<keyword evidence="7" id="KW-1185">Reference proteome</keyword>
<proteinExistence type="inferred from homology"/>
<dbReference type="GO" id="GO:0046872">
    <property type="term" value="F:metal ion binding"/>
    <property type="evidence" value="ECO:0007669"/>
    <property type="project" value="UniProtKB-KW"/>
</dbReference>
<dbReference type="CDD" id="cd11592">
    <property type="entry name" value="Agmatinase_PAH"/>
    <property type="match status" value="1"/>
</dbReference>
<keyword evidence="3 5" id="KW-0378">Hydrolase</keyword>